<name>D0LYM4_HALO1</name>
<dbReference type="GO" id="GO:0003993">
    <property type="term" value="F:acid phosphatase activity"/>
    <property type="evidence" value="ECO:0007669"/>
    <property type="project" value="InterPro"/>
</dbReference>
<feature type="region of interest" description="Disordered" evidence="2">
    <location>
        <begin position="45"/>
        <end position="91"/>
    </location>
</feature>
<evidence type="ECO:0000313" key="4">
    <source>
        <dbReference type="EMBL" id="ACY17890.1"/>
    </source>
</evidence>
<evidence type="ECO:0000256" key="2">
    <source>
        <dbReference type="SAM" id="MobiDB-lite"/>
    </source>
</evidence>
<dbReference type="SUPFAM" id="SSF56300">
    <property type="entry name" value="Metallo-dependent phosphatases"/>
    <property type="match status" value="1"/>
</dbReference>
<dbReference type="AlphaFoldDB" id="D0LYM4"/>
<dbReference type="PANTHER" id="PTHR22953:SF153">
    <property type="entry name" value="PURPLE ACID PHOSPHATASE"/>
    <property type="match status" value="1"/>
</dbReference>
<dbReference type="InterPro" id="IPR039331">
    <property type="entry name" value="PAPs-like"/>
</dbReference>
<evidence type="ECO:0000259" key="3">
    <source>
        <dbReference type="Pfam" id="PF00149"/>
    </source>
</evidence>
<dbReference type="PANTHER" id="PTHR22953">
    <property type="entry name" value="ACID PHOSPHATASE RELATED"/>
    <property type="match status" value="1"/>
</dbReference>
<accession>D0LYM4</accession>
<feature type="domain" description="Calcineurin-like phosphoesterase" evidence="3">
    <location>
        <begin position="264"/>
        <end position="475"/>
    </location>
</feature>
<dbReference type="RefSeq" id="WP_012830482.1">
    <property type="nucleotide sequence ID" value="NC_013440.1"/>
</dbReference>
<proteinExistence type="predicted"/>
<keyword evidence="1" id="KW-0732">Signal</keyword>
<protein>
    <submittedName>
        <fullName evidence="4">Metallophosphoesterase</fullName>
    </submittedName>
</protein>
<dbReference type="Proteomes" id="UP000001880">
    <property type="component" value="Chromosome"/>
</dbReference>
<evidence type="ECO:0000256" key="1">
    <source>
        <dbReference type="ARBA" id="ARBA00022729"/>
    </source>
</evidence>
<reference evidence="4 5" key="1">
    <citation type="journal article" date="2010" name="Stand. Genomic Sci.">
        <title>Complete genome sequence of Haliangium ochraceum type strain (SMP-2).</title>
        <authorList>
            <consortium name="US DOE Joint Genome Institute (JGI-PGF)"/>
            <person name="Ivanova N."/>
            <person name="Daum C."/>
            <person name="Lang E."/>
            <person name="Abt B."/>
            <person name="Kopitz M."/>
            <person name="Saunders E."/>
            <person name="Lapidus A."/>
            <person name="Lucas S."/>
            <person name="Glavina Del Rio T."/>
            <person name="Nolan M."/>
            <person name="Tice H."/>
            <person name="Copeland A."/>
            <person name="Cheng J.F."/>
            <person name="Chen F."/>
            <person name="Bruce D."/>
            <person name="Goodwin L."/>
            <person name="Pitluck S."/>
            <person name="Mavromatis K."/>
            <person name="Pati A."/>
            <person name="Mikhailova N."/>
            <person name="Chen A."/>
            <person name="Palaniappan K."/>
            <person name="Land M."/>
            <person name="Hauser L."/>
            <person name="Chang Y.J."/>
            <person name="Jeffries C.D."/>
            <person name="Detter J.C."/>
            <person name="Brettin T."/>
            <person name="Rohde M."/>
            <person name="Goker M."/>
            <person name="Bristow J."/>
            <person name="Markowitz V."/>
            <person name="Eisen J.A."/>
            <person name="Hugenholtz P."/>
            <person name="Kyrpides N.C."/>
            <person name="Klenk H.P."/>
        </authorList>
    </citation>
    <scope>NUCLEOTIDE SEQUENCE [LARGE SCALE GENOMIC DNA]</scope>
    <source>
        <strain evidence="5">DSM 14365 / CIP 107738 / JCM 11303 / AJ 13395 / SMP-2</strain>
    </source>
</reference>
<dbReference type="Pfam" id="PF00149">
    <property type="entry name" value="Metallophos"/>
    <property type="match status" value="1"/>
</dbReference>
<dbReference type="Gene3D" id="3.60.21.10">
    <property type="match status" value="1"/>
</dbReference>
<dbReference type="InterPro" id="IPR004843">
    <property type="entry name" value="Calcineurin-like_PHP"/>
</dbReference>
<feature type="compositionally biased region" description="Low complexity" evidence="2">
    <location>
        <begin position="60"/>
        <end position="89"/>
    </location>
</feature>
<dbReference type="STRING" id="502025.Hoch_5406"/>
<dbReference type="eggNOG" id="COG1409">
    <property type="taxonomic scope" value="Bacteria"/>
</dbReference>
<gene>
    <name evidence="4" type="ordered locus">Hoch_5406</name>
</gene>
<dbReference type="HOGENOM" id="CLU_019173_0_0_7"/>
<dbReference type="OrthoDB" id="5490599at2"/>
<keyword evidence="5" id="KW-1185">Reference proteome</keyword>
<evidence type="ECO:0000313" key="5">
    <source>
        <dbReference type="Proteomes" id="UP000001880"/>
    </source>
</evidence>
<organism evidence="4 5">
    <name type="scientific">Haliangium ochraceum (strain DSM 14365 / JCM 11303 / SMP-2)</name>
    <dbReference type="NCBI Taxonomy" id="502025"/>
    <lineage>
        <taxon>Bacteria</taxon>
        <taxon>Pseudomonadati</taxon>
        <taxon>Myxococcota</taxon>
        <taxon>Polyangia</taxon>
        <taxon>Haliangiales</taxon>
        <taxon>Kofleriaceae</taxon>
        <taxon>Haliangium</taxon>
    </lineage>
</organism>
<dbReference type="KEGG" id="hoh:Hoch_5406"/>
<sequence>MPAPGHSVADAARARQPGAASLLPVCAALALGLAGAPGCAARGEGVPISSGRPESRHAGAAQSSPDAQPEAQSAAQPDAQPDASAAPASGAGFRVPPYLQNPAADAITLTWFSDADVPGRVLLRRADDGDGTENVRVDELPADDASSDALDVWTVYTSAPERAAALAGNGRAAPYRHRVRARALAADSVYEYVVVQGDERRAARLRTAPGPHTLRPLRLIAFGDCETEPASRGARVAWPAPGGSAPERRYLVDQEQGLAGNLAAIAARAPDLVLIAGDLVETGGEQADWDEFWRHFGGTEETPGLAARTALVPALGNHEYYAGKRRGGYAQPGSEAAVMRFLSYFAADSGARYRRVDFGPVAILVLDVANGSPHTSARDTNFHLRGAEDEGGGRAPGFHPGSAQYAWLERQLRDAQATRAFTLVLLHHVPYSVGPHGASPGHASDNGDPQSGVPVRALVPLLLRYGVDALIAGHDEMFERSLVRGRERLPGGGTRAHALHVYDVGVCGDGLRAPWPGRENPAQAFLAHRDAPEEWRDGVLVSGGKHYGHLEIELSPLPTGAGADADAGTDGTAGAWRARLSPVYLLPELSQDARLLGFARRVYDDIVTLVGAPAR</sequence>
<dbReference type="EMBL" id="CP001804">
    <property type="protein sequence ID" value="ACY17890.1"/>
    <property type="molecule type" value="Genomic_DNA"/>
</dbReference>
<dbReference type="InterPro" id="IPR029052">
    <property type="entry name" value="Metallo-depent_PP-like"/>
</dbReference>